<dbReference type="Pfam" id="PF02463">
    <property type="entry name" value="SMC_N"/>
    <property type="match status" value="1"/>
</dbReference>
<dbReference type="HAMAP" id="MF_01894">
    <property type="entry name" value="Smc_prok"/>
    <property type="match status" value="1"/>
</dbReference>
<evidence type="ECO:0000313" key="10">
    <source>
        <dbReference type="Proteomes" id="UP001172911"/>
    </source>
</evidence>
<dbReference type="FunFam" id="3.40.50.300:FF:000901">
    <property type="entry name" value="Chromosome partition protein Smc"/>
    <property type="match status" value="1"/>
</dbReference>
<dbReference type="GO" id="GO:0030261">
    <property type="term" value="P:chromosome condensation"/>
    <property type="evidence" value="ECO:0007669"/>
    <property type="project" value="InterPro"/>
</dbReference>
<feature type="domain" description="SMC hinge" evidence="8">
    <location>
        <begin position="519"/>
        <end position="637"/>
    </location>
</feature>
<keyword evidence="5 7" id="KW-0175">Coiled coil</keyword>
<comment type="similarity">
    <text evidence="7">Belongs to the SMC family.</text>
</comment>
<dbReference type="InterPro" id="IPR036277">
    <property type="entry name" value="SMC_hinge_sf"/>
</dbReference>
<comment type="subunit">
    <text evidence="7">Homodimer.</text>
</comment>
<dbReference type="InterPro" id="IPR011890">
    <property type="entry name" value="SMC_prok"/>
</dbReference>
<dbReference type="GO" id="GO:0007059">
    <property type="term" value="P:chromosome segregation"/>
    <property type="evidence" value="ECO:0007669"/>
    <property type="project" value="UniProtKB-UniRule"/>
</dbReference>
<keyword evidence="4 7" id="KW-0067">ATP-binding</keyword>
<feature type="coiled-coil region" evidence="7">
    <location>
        <begin position="693"/>
        <end position="821"/>
    </location>
</feature>
<dbReference type="SUPFAM" id="SSF75553">
    <property type="entry name" value="Smc hinge domain"/>
    <property type="match status" value="1"/>
</dbReference>
<dbReference type="GO" id="GO:0003677">
    <property type="term" value="F:DNA binding"/>
    <property type="evidence" value="ECO:0007669"/>
    <property type="project" value="UniProtKB-UniRule"/>
</dbReference>
<dbReference type="Pfam" id="PF06470">
    <property type="entry name" value="SMC_hinge"/>
    <property type="match status" value="1"/>
</dbReference>
<dbReference type="PANTHER" id="PTHR43977">
    <property type="entry name" value="STRUCTURAL MAINTENANCE OF CHROMOSOMES PROTEIN 3"/>
    <property type="match status" value="1"/>
</dbReference>
<gene>
    <name evidence="7 9" type="primary">smc</name>
    <name evidence="9" type="ORF">P6N53_08110</name>
</gene>
<name>A0AAW7ZD49_9FIRM</name>
<dbReference type="GO" id="GO:0016887">
    <property type="term" value="F:ATP hydrolysis activity"/>
    <property type="evidence" value="ECO:0007669"/>
    <property type="project" value="InterPro"/>
</dbReference>
<dbReference type="EMBL" id="JARPTC010000011">
    <property type="protein sequence ID" value="MDO7787180.1"/>
    <property type="molecule type" value="Genomic_DNA"/>
</dbReference>
<evidence type="ECO:0000256" key="2">
    <source>
        <dbReference type="ARBA" id="ARBA00022490"/>
    </source>
</evidence>
<comment type="subcellular location">
    <subcellularLocation>
        <location evidence="1 7">Cytoplasm</location>
    </subcellularLocation>
</comment>
<protein>
    <recommendedName>
        <fullName evidence="7">Chromosome partition protein Smc</fullName>
    </recommendedName>
</protein>
<proteinExistence type="inferred from homology"/>
<keyword evidence="6 7" id="KW-0238">DNA-binding</keyword>
<dbReference type="InterPro" id="IPR027417">
    <property type="entry name" value="P-loop_NTPase"/>
</dbReference>
<accession>A0AAW7ZD49</accession>
<dbReference type="Gene3D" id="3.30.70.1620">
    <property type="match status" value="1"/>
</dbReference>
<feature type="coiled-coil region" evidence="7">
    <location>
        <begin position="294"/>
        <end position="480"/>
    </location>
</feature>
<evidence type="ECO:0000256" key="1">
    <source>
        <dbReference type="ARBA" id="ARBA00004496"/>
    </source>
</evidence>
<evidence type="ECO:0000256" key="4">
    <source>
        <dbReference type="ARBA" id="ARBA00022840"/>
    </source>
</evidence>
<comment type="caution">
    <text evidence="9">The sequence shown here is derived from an EMBL/GenBank/DDBJ whole genome shotgun (WGS) entry which is preliminary data.</text>
</comment>
<dbReference type="SMART" id="SM00968">
    <property type="entry name" value="SMC_hinge"/>
    <property type="match status" value="1"/>
</dbReference>
<evidence type="ECO:0000313" key="9">
    <source>
        <dbReference type="EMBL" id="MDO7787180.1"/>
    </source>
</evidence>
<dbReference type="InterPro" id="IPR010935">
    <property type="entry name" value="SMC_hinge"/>
</dbReference>
<dbReference type="Gene3D" id="1.20.1060.20">
    <property type="match status" value="1"/>
</dbReference>
<dbReference type="NCBIfam" id="TIGR02168">
    <property type="entry name" value="SMC_prok_B"/>
    <property type="match status" value="1"/>
</dbReference>
<keyword evidence="3 7" id="KW-0547">Nucleotide-binding</keyword>
<evidence type="ECO:0000256" key="3">
    <source>
        <dbReference type="ARBA" id="ARBA00022741"/>
    </source>
</evidence>
<dbReference type="Gene3D" id="3.40.50.300">
    <property type="entry name" value="P-loop containing nucleotide triphosphate hydrolases"/>
    <property type="match status" value="2"/>
</dbReference>
<evidence type="ECO:0000256" key="7">
    <source>
        <dbReference type="HAMAP-Rule" id="MF_01894"/>
    </source>
</evidence>
<keyword evidence="10" id="KW-1185">Reference proteome</keyword>
<sequence length="1185" mass="133603">MCLKRLDIQGFKSFGDRLSLELNPGLTVVVGPNGSGKSNISDAISWCLGEQRPTTLRGSRMEDIIFAGSDKRKPVGLAEVSLVLDNTSQIFSLPFNEVSISRRLYRSGESEYFINKTPCRLKDIQALFMDTGLGRGAYSIIGQGKVDEILNSRPEERRSVIEEAAGIVKYRHRKEEAARKLSSAQQDLDRISDLIDELAARIEPLELEAQRAKRYNQLSQEYNGLELALFKRDWQDLNQRQQEIVNELEQAKLALDNQKPEIEAKLNETKVKLQSIDDSLSRIREQGFILDSNLETIQAKIDLLSQQINDSEKEKERVAQEVAASHESRSRLLEELNGEKDKLNKLKEEILTQSKESQEKKLKQLEGDIKEKQIALDNYNSDVIEQLNYVAQQKSLRNQALDRKEQLNQRMNHLDRVSGEAKELEESLQNEISLARDLVSEVNSEKDDLITQEGQINTRLENINREVLAIQETLLSTKEEMVAKHSRLKVLEESLSSHTGFMRPVRELLKASKNHRELRGICGAVADLIKVPEGMETALEAALGGSLQNLVTETSAQAKEAIAYLKKNNLGRVTFMPLDSLKPTMPGDLERQALKLPGVIGLAAGLIESDEKYRRVVELLLGRLVVVDNLDHAIEVAKKTQQRLRLVTLSGELFHPGGSLSGGGLNKSTGGMLHTRREKDGLVRVVQDLQGKVQRATADYAEKQGMQQALEKELQAIRQGSVDLGLKLQAAEMELQKSEEGLNRAKERNNENLWESENIKQEILHWSSVEKAAAEKLAELELELEALQTNFAATQSSLAAARAEREELEKAVNLVKVLQAETRQQIIGTDKIVNRLEQEFQAKELFINNSGEALEQIQIRIIELESKREQLTRELKELKSSRAQIANELVLEEEERKTIAEQVLNFEQKLNIIQEEWQRRAQAVHSLELQLARVQTELNILTSRFEELGILDPHELDIEPVSNKRQAKGNLAELKRLIEEMGPVNARAESEYQEVTERYNFLQGQRKDLEESKLTLEGLIRELDKLMASQFEEAFERVNNNFTRVFCQLFGGGDASMALTEGNSLTCGIEITARPPGKKSQSLSLLSGGERALTAIALLFALLQFKPSPFCVLDEIEASLDDANVKRFADYLSRASEDVQFIVISHRKGTMEKAQYLYGVTMDEAGVTRLLSMSLEDNKGTRRLA</sequence>
<dbReference type="GO" id="GO:0005694">
    <property type="term" value="C:chromosome"/>
    <property type="evidence" value="ECO:0007669"/>
    <property type="project" value="InterPro"/>
</dbReference>
<dbReference type="InterPro" id="IPR024704">
    <property type="entry name" value="SMC"/>
</dbReference>
<comment type="domain">
    <text evidence="7">Contains large globular domains required for ATP hydrolysis at each terminus and a third globular domain forming a flexible hinge near the middle of the molecule. These domains are separated by coiled-coil structures.</text>
</comment>
<dbReference type="SUPFAM" id="SSF52540">
    <property type="entry name" value="P-loop containing nucleoside triphosphate hydrolases"/>
    <property type="match status" value="2"/>
</dbReference>
<keyword evidence="2 7" id="KW-0963">Cytoplasm</keyword>
<dbReference type="FunFam" id="3.40.50.300:FF:000984">
    <property type="entry name" value="Chromosome partition protein Smc"/>
    <property type="match status" value="1"/>
</dbReference>
<reference evidence="9" key="2">
    <citation type="submission" date="2023-03" db="EMBL/GenBank/DDBJ databases">
        <authorList>
            <person name="Zhang Z."/>
        </authorList>
    </citation>
    <scope>NUCLEOTIDE SEQUENCE</scope>
    <source>
        <strain evidence="9">DSA</strain>
    </source>
</reference>
<evidence type="ECO:0000256" key="6">
    <source>
        <dbReference type="ARBA" id="ARBA00023125"/>
    </source>
</evidence>
<evidence type="ECO:0000256" key="5">
    <source>
        <dbReference type="ARBA" id="ARBA00023054"/>
    </source>
</evidence>
<evidence type="ECO:0000259" key="8">
    <source>
        <dbReference type="SMART" id="SM00968"/>
    </source>
</evidence>
<dbReference type="GO" id="GO:0006260">
    <property type="term" value="P:DNA replication"/>
    <property type="evidence" value="ECO:0007669"/>
    <property type="project" value="UniProtKB-UniRule"/>
</dbReference>
<dbReference type="RefSeq" id="WP_304542324.1">
    <property type="nucleotide sequence ID" value="NZ_JARPTC010000011.1"/>
</dbReference>
<feature type="binding site" evidence="7">
    <location>
        <begin position="32"/>
        <end position="39"/>
    </location>
    <ligand>
        <name>ATP</name>
        <dbReference type="ChEBI" id="CHEBI:30616"/>
    </ligand>
</feature>
<feature type="coiled-coil region" evidence="7">
    <location>
        <begin position="847"/>
        <end position="895"/>
    </location>
</feature>
<dbReference type="GO" id="GO:0005737">
    <property type="term" value="C:cytoplasm"/>
    <property type="evidence" value="ECO:0007669"/>
    <property type="project" value="UniProtKB-SubCell"/>
</dbReference>
<dbReference type="AlphaFoldDB" id="A0AAW7ZD49"/>
<reference evidence="9" key="1">
    <citation type="journal article" date="2023" name="J. Hazard. Mater.">
        <title>Anaerobic biodegradation of pyrene and benzo[a]pyrene by a new sulfate-reducing Desulforamulus aquiferis strain DSA.</title>
        <authorList>
            <person name="Zhang Z."/>
            <person name="Sun J."/>
            <person name="Gong X."/>
            <person name="Wang C."/>
            <person name="Wang H."/>
        </authorList>
    </citation>
    <scope>NUCLEOTIDE SEQUENCE</scope>
    <source>
        <strain evidence="9">DSA</strain>
    </source>
</reference>
<feature type="coiled-coil region" evidence="7">
    <location>
        <begin position="985"/>
        <end position="1029"/>
    </location>
</feature>
<dbReference type="Proteomes" id="UP001172911">
    <property type="component" value="Unassembled WGS sequence"/>
</dbReference>
<dbReference type="CDD" id="cd03278">
    <property type="entry name" value="ABC_SMC_barmotin"/>
    <property type="match status" value="1"/>
</dbReference>
<dbReference type="PIRSF" id="PIRSF005719">
    <property type="entry name" value="SMC"/>
    <property type="match status" value="1"/>
</dbReference>
<comment type="function">
    <text evidence="7">Required for chromosome condensation and partitioning.</text>
</comment>
<feature type="coiled-coil region" evidence="7">
    <location>
        <begin position="231"/>
        <end position="265"/>
    </location>
</feature>
<dbReference type="GO" id="GO:0007062">
    <property type="term" value="P:sister chromatid cohesion"/>
    <property type="evidence" value="ECO:0007669"/>
    <property type="project" value="InterPro"/>
</dbReference>
<organism evidence="9 10">
    <name type="scientific">Desulforamulus aquiferis</name>
    <dbReference type="NCBI Taxonomy" id="1397668"/>
    <lineage>
        <taxon>Bacteria</taxon>
        <taxon>Bacillati</taxon>
        <taxon>Bacillota</taxon>
        <taxon>Clostridia</taxon>
        <taxon>Eubacteriales</taxon>
        <taxon>Peptococcaceae</taxon>
        <taxon>Desulforamulus</taxon>
    </lineage>
</organism>
<feature type="coiled-coil region" evidence="7">
    <location>
        <begin position="167"/>
        <end position="201"/>
    </location>
</feature>
<dbReference type="GO" id="GO:0005524">
    <property type="term" value="F:ATP binding"/>
    <property type="evidence" value="ECO:0007669"/>
    <property type="project" value="UniProtKB-UniRule"/>
</dbReference>
<dbReference type="InterPro" id="IPR003395">
    <property type="entry name" value="RecF/RecN/SMC_N"/>
</dbReference>